<dbReference type="InterPro" id="IPR006062">
    <property type="entry name" value="His_biosynth"/>
</dbReference>
<dbReference type="EC" id="5.3.1.16" evidence="5 12"/>
<evidence type="ECO:0000256" key="8">
    <source>
        <dbReference type="ARBA" id="ARBA00022605"/>
    </source>
</evidence>
<evidence type="ECO:0000256" key="1">
    <source>
        <dbReference type="ARBA" id="ARBA00000901"/>
    </source>
</evidence>
<evidence type="ECO:0000313" key="15">
    <source>
        <dbReference type="EMBL" id="KHD84760.1"/>
    </source>
</evidence>
<evidence type="ECO:0000256" key="3">
    <source>
        <dbReference type="ARBA" id="ARBA00005133"/>
    </source>
</evidence>
<dbReference type="AlphaFoldDB" id="A0A0A6V9E8"/>
<dbReference type="HAMAP" id="MF_01014">
    <property type="entry name" value="HisA"/>
    <property type="match status" value="1"/>
</dbReference>
<dbReference type="Pfam" id="PF00977">
    <property type="entry name" value="His_biosynth"/>
    <property type="match status" value="1"/>
</dbReference>
<dbReference type="SUPFAM" id="SSF51366">
    <property type="entry name" value="Ribulose-phoshate binding barrel"/>
    <property type="match status" value="1"/>
</dbReference>
<dbReference type="InterPro" id="IPR044524">
    <property type="entry name" value="Isoase_HisA-like"/>
</dbReference>
<evidence type="ECO:0000256" key="5">
    <source>
        <dbReference type="ARBA" id="ARBA00012550"/>
    </source>
</evidence>
<dbReference type="EMBL" id="JAAIWK010000009">
    <property type="protein sequence ID" value="NEY19805.1"/>
    <property type="molecule type" value="Genomic_DNA"/>
</dbReference>
<evidence type="ECO:0000256" key="2">
    <source>
        <dbReference type="ARBA" id="ARBA00004496"/>
    </source>
</evidence>
<keyword evidence="10 12" id="KW-0413">Isomerase</keyword>
<dbReference type="InterPro" id="IPR013785">
    <property type="entry name" value="Aldolase_TIM"/>
</dbReference>
<dbReference type="PANTHER" id="PTHR43090:SF2">
    <property type="entry name" value="1-(5-PHOSPHORIBOSYL)-5-[(5-PHOSPHORIBOSYLAMINO)METHYLIDENEAMINO] IMIDAZOLE-4-CARBOXAMIDE ISOMERASE"/>
    <property type="match status" value="1"/>
</dbReference>
<keyword evidence="9 12" id="KW-0368">Histidine biosynthesis</keyword>
<evidence type="ECO:0000256" key="14">
    <source>
        <dbReference type="RuleBase" id="RU003658"/>
    </source>
</evidence>
<dbReference type="PANTHER" id="PTHR43090">
    <property type="entry name" value="1-(5-PHOSPHORIBOSYL)-5-[(5-PHOSPHORIBOSYLAMINO)METHYLIDENEAMINO] IMIDAZOLE-4-CARBOXAMIDE ISOMERASE"/>
    <property type="match status" value="1"/>
</dbReference>
<evidence type="ECO:0000256" key="7">
    <source>
        <dbReference type="ARBA" id="ARBA00022490"/>
    </source>
</evidence>
<dbReference type="Gene3D" id="3.20.20.70">
    <property type="entry name" value="Aldolase class I"/>
    <property type="match status" value="1"/>
</dbReference>
<organism evidence="15 17">
    <name type="scientific">Heyndrickxia ginsengihumi</name>
    <dbReference type="NCBI Taxonomy" id="363870"/>
    <lineage>
        <taxon>Bacteria</taxon>
        <taxon>Bacillati</taxon>
        <taxon>Bacillota</taxon>
        <taxon>Bacilli</taxon>
        <taxon>Bacillales</taxon>
        <taxon>Bacillaceae</taxon>
        <taxon>Heyndrickxia</taxon>
    </lineage>
</organism>
<dbReference type="InterPro" id="IPR006063">
    <property type="entry name" value="HisA_bact_arch"/>
</dbReference>
<evidence type="ECO:0000256" key="6">
    <source>
        <dbReference type="ARBA" id="ARBA00018464"/>
    </source>
</evidence>
<dbReference type="GO" id="GO:0003949">
    <property type="term" value="F:1-(5-phosphoribosyl)-5-[(5-phosphoribosylamino)methylideneamino]imidazole-4-carboxamide isomerase activity"/>
    <property type="evidence" value="ECO:0007669"/>
    <property type="project" value="UniProtKB-UniRule"/>
</dbReference>
<dbReference type="EMBL" id="JRUN01000043">
    <property type="protein sequence ID" value="KHD84760.1"/>
    <property type="molecule type" value="Genomic_DNA"/>
</dbReference>
<dbReference type="InterPro" id="IPR011060">
    <property type="entry name" value="RibuloseP-bd_barrel"/>
</dbReference>
<evidence type="ECO:0000256" key="10">
    <source>
        <dbReference type="ARBA" id="ARBA00023235"/>
    </source>
</evidence>
<evidence type="ECO:0000256" key="11">
    <source>
        <dbReference type="ARBA" id="ARBA00030547"/>
    </source>
</evidence>
<comment type="pathway">
    <text evidence="3 12 14">Amino-acid biosynthesis; L-histidine biosynthesis; L-histidine from 5-phospho-alpha-D-ribose 1-diphosphate: step 4/9.</text>
</comment>
<evidence type="ECO:0000256" key="9">
    <source>
        <dbReference type="ARBA" id="ARBA00023102"/>
    </source>
</evidence>
<dbReference type="GO" id="GO:0005737">
    <property type="term" value="C:cytoplasm"/>
    <property type="evidence" value="ECO:0007669"/>
    <property type="project" value="UniProtKB-SubCell"/>
</dbReference>
<dbReference type="CDD" id="cd04732">
    <property type="entry name" value="HisA"/>
    <property type="match status" value="1"/>
</dbReference>
<protein>
    <recommendedName>
        <fullName evidence="6 12">1-(5-phosphoribosyl)-5-[(5-phosphoribosylamino)methylideneamino] imidazole-4-carboxamide isomerase</fullName>
        <ecNumber evidence="5 12">5.3.1.16</ecNumber>
    </recommendedName>
    <alternativeName>
        <fullName evidence="11 12">Phosphoribosylformimino-5-aminoimidazole carboxamide ribotide isomerase</fullName>
    </alternativeName>
</protein>
<keyword evidence="7 12" id="KW-0963">Cytoplasm</keyword>
<dbReference type="OrthoDB" id="9807749at2"/>
<comment type="similarity">
    <text evidence="4 12 13">Belongs to the HisA/HisF family.</text>
</comment>
<evidence type="ECO:0000313" key="17">
    <source>
        <dbReference type="Proteomes" id="UP000030588"/>
    </source>
</evidence>
<reference evidence="15 17" key="1">
    <citation type="submission" date="2014-10" db="EMBL/GenBank/DDBJ databases">
        <title>Draft genome of phytase producing Bacillus ginsengihumi strain M2.11.</title>
        <authorList>
            <person name="Toymentseva A."/>
            <person name="Boulygina E.A."/>
            <person name="Kazakov S.V."/>
            <person name="Kayumov I."/>
            <person name="Suleimanova A.D."/>
            <person name="Mardanova A.M."/>
            <person name="Maria S.N."/>
            <person name="Sergey M.Y."/>
            <person name="Sharipova M.R."/>
        </authorList>
    </citation>
    <scope>NUCLEOTIDE SEQUENCE [LARGE SCALE GENOMIC DNA]</scope>
    <source>
        <strain evidence="15 17">M2.11</strain>
    </source>
</reference>
<dbReference type="GO" id="GO:0000105">
    <property type="term" value="P:L-histidine biosynthetic process"/>
    <property type="evidence" value="ECO:0007669"/>
    <property type="project" value="UniProtKB-UniRule"/>
</dbReference>
<comment type="caution">
    <text evidence="15">The sequence shown here is derived from an EMBL/GenBank/DDBJ whole genome shotgun (WGS) entry which is preliminary data.</text>
</comment>
<dbReference type="RefSeq" id="WP_025729395.1">
    <property type="nucleotide sequence ID" value="NZ_JAAIWK010000009.1"/>
</dbReference>
<feature type="active site" description="Proton donor" evidence="12">
    <location>
        <position position="129"/>
    </location>
</feature>
<keyword evidence="18" id="KW-1185">Reference proteome</keyword>
<evidence type="ECO:0000256" key="4">
    <source>
        <dbReference type="ARBA" id="ARBA00009667"/>
    </source>
</evidence>
<evidence type="ECO:0000313" key="16">
    <source>
        <dbReference type="EMBL" id="NEY19805.1"/>
    </source>
</evidence>
<sequence>MIIIPAIDLIDGKCVRLYQGDFEKTTKVANDPVEQLHRFSQDGAKIVHVVDLDGARYGSPKQFDLIQTLCKQAIVPIEVGGGIRNIESVEKYVEMGVSRIVLGTAAIENPEFLKEAVEKFPDQIVVGIDARNGKVATNGWLSTTEMNDVDFAKEIEQLGVKRIIYTDISRDGTMTGPNIDALQKLMDATSIEIIASGGITSEADIKKLSDINIKEAIVGKAIYEGKISLKGVLQ</sequence>
<proteinExistence type="inferred from homology"/>
<dbReference type="Proteomes" id="UP000030588">
    <property type="component" value="Unassembled WGS sequence"/>
</dbReference>
<dbReference type="Proteomes" id="UP000476934">
    <property type="component" value="Unassembled WGS sequence"/>
</dbReference>
<dbReference type="NCBIfam" id="TIGR00007">
    <property type="entry name" value="1-(5-phosphoribosyl)-5-[(5-phosphoribosylamino)methylideneamino]imidazole-4-carboxamide isomerase"/>
    <property type="match status" value="1"/>
</dbReference>
<gene>
    <name evidence="12 16" type="primary">hisA</name>
    <name evidence="16" type="ORF">G4D61_07450</name>
    <name evidence="15" type="ORF">NG54_13400</name>
</gene>
<reference evidence="16" key="2">
    <citation type="submission" date="2020-02" db="EMBL/GenBank/DDBJ databases">
        <authorList>
            <person name="Feng H."/>
        </authorList>
    </citation>
    <scope>NUCLEOTIDE SEQUENCE [LARGE SCALE GENOMIC DNA]</scope>
    <source>
        <strain evidence="16">Gsoil 114</strain>
    </source>
</reference>
<reference evidence="16 18" key="3">
    <citation type="submission" date="2020-03" db="EMBL/GenBank/DDBJ databases">
        <title>Bacillus aquiflavi sp. nov., isolated from yellow water of strong flavor Chinese baijiu in Yibin region of China.</title>
        <authorList>
            <person name="Xie J."/>
        </authorList>
    </citation>
    <scope>NUCLEOTIDE SEQUENCE [LARGE SCALE GENOMIC DNA]</scope>
    <source>
        <strain evidence="16 18">Gsoil 114</strain>
    </source>
</reference>
<dbReference type="UniPathway" id="UPA00031">
    <property type="reaction ID" value="UER00009"/>
</dbReference>
<feature type="active site" description="Proton acceptor" evidence="12">
    <location>
        <position position="8"/>
    </location>
</feature>
<keyword evidence="8 12" id="KW-0028">Amino-acid biosynthesis</keyword>
<dbReference type="STRING" id="363870.NG54_13400"/>
<comment type="subcellular location">
    <subcellularLocation>
        <location evidence="2 12 14">Cytoplasm</location>
    </subcellularLocation>
</comment>
<dbReference type="GO" id="GO:0000162">
    <property type="term" value="P:L-tryptophan biosynthetic process"/>
    <property type="evidence" value="ECO:0007669"/>
    <property type="project" value="TreeGrafter"/>
</dbReference>
<evidence type="ECO:0000313" key="18">
    <source>
        <dbReference type="Proteomes" id="UP000476934"/>
    </source>
</evidence>
<dbReference type="InterPro" id="IPR023016">
    <property type="entry name" value="HisA/PriA"/>
</dbReference>
<evidence type="ECO:0000256" key="12">
    <source>
        <dbReference type="HAMAP-Rule" id="MF_01014"/>
    </source>
</evidence>
<dbReference type="FunFam" id="3.20.20.70:FF:000009">
    <property type="entry name" value="1-(5-phosphoribosyl)-5-[(5-phosphoribosylamino)methylideneamino] imidazole-4-carboxamide isomerase"/>
    <property type="match status" value="1"/>
</dbReference>
<name>A0A0A6V9E8_9BACI</name>
<comment type="catalytic activity">
    <reaction evidence="1 12 14">
        <text>1-(5-phospho-beta-D-ribosyl)-5-[(5-phospho-beta-D-ribosylamino)methylideneamino]imidazole-4-carboxamide = 5-[(5-phospho-1-deoxy-D-ribulos-1-ylimino)methylamino]-1-(5-phospho-beta-D-ribosyl)imidazole-4-carboxamide</text>
        <dbReference type="Rhea" id="RHEA:15469"/>
        <dbReference type="ChEBI" id="CHEBI:58435"/>
        <dbReference type="ChEBI" id="CHEBI:58525"/>
        <dbReference type="EC" id="5.3.1.16"/>
    </reaction>
</comment>
<accession>A0A0A6V9E8</accession>
<evidence type="ECO:0000256" key="13">
    <source>
        <dbReference type="RuleBase" id="RU003657"/>
    </source>
</evidence>